<evidence type="ECO:0000313" key="1">
    <source>
        <dbReference type="EMBL" id="THV21633.1"/>
    </source>
</evidence>
<comment type="caution">
    <text evidence="1">The sequence shown here is derived from an EMBL/GenBank/DDBJ whole genome shotgun (WGS) entry which is preliminary data.</text>
</comment>
<protein>
    <submittedName>
        <fullName evidence="1">Uncharacterized protein</fullName>
    </submittedName>
</protein>
<proteinExistence type="predicted"/>
<gene>
    <name evidence="1" type="ORF">FAA97_16630</name>
</gene>
<organism evidence="1 2">
    <name type="scientific">Peteryoungia ipomoeae</name>
    <dbReference type="NCBI Taxonomy" id="1210932"/>
    <lineage>
        <taxon>Bacteria</taxon>
        <taxon>Pseudomonadati</taxon>
        <taxon>Pseudomonadota</taxon>
        <taxon>Alphaproteobacteria</taxon>
        <taxon>Hyphomicrobiales</taxon>
        <taxon>Rhizobiaceae</taxon>
        <taxon>Peteryoungia</taxon>
    </lineage>
</organism>
<evidence type="ECO:0000313" key="2">
    <source>
        <dbReference type="Proteomes" id="UP000308828"/>
    </source>
</evidence>
<sequence length="85" mass="9275">MELSSWCVRGPGGCLVFKGMQRMRLTVGRAGFHLMPCLFHRLALGHIQAIASRKTTVGGCLRRSTDAFGKNNLAGVEPEFRLGVT</sequence>
<keyword evidence="2" id="KW-1185">Reference proteome</keyword>
<reference evidence="1 2" key="1">
    <citation type="submission" date="2019-04" db="EMBL/GenBank/DDBJ databases">
        <title>Genome sequence of strain shin9-1.</title>
        <authorList>
            <person name="Gao J."/>
            <person name="Sun J."/>
        </authorList>
    </citation>
    <scope>NUCLEOTIDE SEQUENCE [LARGE SCALE GENOMIC DNA]</scope>
    <source>
        <strain evidence="2">shin9-1</strain>
    </source>
</reference>
<dbReference type="AlphaFoldDB" id="A0A4S8NVE2"/>
<dbReference type="EMBL" id="STGV01000005">
    <property type="protein sequence ID" value="THV21633.1"/>
    <property type="molecule type" value="Genomic_DNA"/>
</dbReference>
<dbReference type="Proteomes" id="UP000308828">
    <property type="component" value="Unassembled WGS sequence"/>
</dbReference>
<dbReference type="RefSeq" id="WP_136599677.1">
    <property type="nucleotide sequence ID" value="NZ_STGV01000005.1"/>
</dbReference>
<name>A0A4S8NVE2_9HYPH</name>
<accession>A0A4S8NVE2</accession>